<dbReference type="Pfam" id="PF11716">
    <property type="entry name" value="MDMPI_N"/>
    <property type="match status" value="1"/>
</dbReference>
<dbReference type="InterPro" id="IPR034660">
    <property type="entry name" value="DinB/YfiT-like"/>
</dbReference>
<evidence type="ECO:0000259" key="1">
    <source>
        <dbReference type="Pfam" id="PF11716"/>
    </source>
</evidence>
<dbReference type="AlphaFoldDB" id="A0A6C7E7B9"/>
<accession>A0A6C7E7B9</accession>
<dbReference type="NCBIfam" id="TIGR03086">
    <property type="entry name" value="TIGR03086 family metal-binding protein"/>
    <property type="match status" value="1"/>
</dbReference>
<protein>
    <recommendedName>
        <fullName evidence="1">Mycothiol-dependent maleylpyruvate isomerase metal-binding domain-containing protein</fullName>
    </recommendedName>
</protein>
<dbReference type="InterPro" id="IPR017520">
    <property type="entry name" value="CHP03086"/>
</dbReference>
<dbReference type="SUPFAM" id="SSF109854">
    <property type="entry name" value="DinB/YfiT-like putative metalloenzymes"/>
    <property type="match status" value="1"/>
</dbReference>
<sequence length="188" mass="20240">MARAVQAARAVLAQVDADNAANPTPCSEWTALELAQHIVAVLDRAAAGPTDRDVPSMPLLADVPLDRLDEAALAAAERIHANWTDDSILDRPIVVPWGEFPGAVVIGVYAGETIVHAWDLAVAIGVDLDWPEADVAVHFEMSKAGIPEDGRGPEMPFDPVFRPGDDAPLIHHLVGWQGREVDRWIAAR</sequence>
<evidence type="ECO:0000313" key="3">
    <source>
        <dbReference type="Proteomes" id="UP000011863"/>
    </source>
</evidence>
<dbReference type="EMBL" id="AP012057">
    <property type="protein sequence ID" value="BAN01962.1"/>
    <property type="molecule type" value="Genomic_DNA"/>
</dbReference>
<dbReference type="InterPro" id="IPR024344">
    <property type="entry name" value="MDMPI_metal-binding"/>
</dbReference>
<dbReference type="InterPro" id="IPR017517">
    <property type="entry name" value="Maleyloyr_isom"/>
</dbReference>
<dbReference type="Gene3D" id="1.20.120.450">
    <property type="entry name" value="dinb family like domain"/>
    <property type="match status" value="1"/>
</dbReference>
<dbReference type="Proteomes" id="UP000011863">
    <property type="component" value="Chromosome"/>
</dbReference>
<reference evidence="2 3" key="1">
    <citation type="journal article" date="2013" name="Int. J. Syst. Evol. Microbiol.">
        <title>Ilumatobacter nonamiense sp. nov. and Ilumatobacter coccineum sp. nov., isolated from seashore sand.</title>
        <authorList>
            <person name="Matsumoto A."/>
            <person name="Kasai H."/>
            <person name="Matsuo Y."/>
            <person name="Shizuri Y."/>
            <person name="Ichikawa N."/>
            <person name="Fujita N."/>
            <person name="Omura S."/>
            <person name="Takahashi Y."/>
        </authorList>
    </citation>
    <scope>NUCLEOTIDE SEQUENCE [LARGE SCALE GENOMIC DNA]</scope>
    <source>
        <strain evidence="3">NBRC 103263 / KCTC 29153 / YM16-304</strain>
    </source>
</reference>
<dbReference type="KEGG" id="aym:YM304_16480"/>
<keyword evidence="3" id="KW-1185">Reference proteome</keyword>
<gene>
    <name evidence="2" type="ORF">YM304_16480</name>
</gene>
<dbReference type="NCBIfam" id="TIGR03083">
    <property type="entry name" value="maleylpyruvate isomerase family mycothiol-dependent enzyme"/>
    <property type="match status" value="1"/>
</dbReference>
<organism evidence="2 3">
    <name type="scientific">Ilumatobacter coccineus (strain NBRC 103263 / KCTC 29153 / YM16-304)</name>
    <dbReference type="NCBI Taxonomy" id="1313172"/>
    <lineage>
        <taxon>Bacteria</taxon>
        <taxon>Bacillati</taxon>
        <taxon>Actinomycetota</taxon>
        <taxon>Acidimicrobiia</taxon>
        <taxon>Acidimicrobiales</taxon>
        <taxon>Ilumatobacteraceae</taxon>
        <taxon>Ilumatobacter</taxon>
    </lineage>
</organism>
<proteinExistence type="predicted"/>
<dbReference type="GO" id="GO:0046872">
    <property type="term" value="F:metal ion binding"/>
    <property type="evidence" value="ECO:0007669"/>
    <property type="project" value="InterPro"/>
</dbReference>
<evidence type="ECO:0000313" key="2">
    <source>
        <dbReference type="EMBL" id="BAN01962.1"/>
    </source>
</evidence>
<name>A0A6C7E7B9_ILUCY</name>
<feature type="domain" description="Mycothiol-dependent maleylpyruvate isomerase metal-binding" evidence="1">
    <location>
        <begin position="3"/>
        <end position="121"/>
    </location>
</feature>